<evidence type="ECO:0000256" key="1">
    <source>
        <dbReference type="SAM" id="MobiDB-lite"/>
    </source>
</evidence>
<feature type="compositionally biased region" description="Polar residues" evidence="1">
    <location>
        <begin position="20"/>
        <end position="36"/>
    </location>
</feature>
<evidence type="ECO:0000313" key="2">
    <source>
        <dbReference type="Proteomes" id="UP000492821"/>
    </source>
</evidence>
<dbReference type="AlphaFoldDB" id="A0A7E4WDW8"/>
<protein>
    <submittedName>
        <fullName evidence="3">BZIP domain-containing protein</fullName>
    </submittedName>
</protein>
<dbReference type="WBParaSite" id="Pan_g9721.t1">
    <property type="protein sequence ID" value="Pan_g9721.t1"/>
    <property type="gene ID" value="Pan_g9721"/>
</dbReference>
<sequence length="78" mass="8818">MTLQRIHIPLDSDEEADVSLSESIGQKTASMPSVSPSPRHRLPDSPMDVDLIGPSRRRKRQNHKTSPRTVPRKKAKKH</sequence>
<keyword evidence="2" id="KW-1185">Reference proteome</keyword>
<proteinExistence type="predicted"/>
<reference evidence="2" key="1">
    <citation type="journal article" date="2013" name="Genetics">
        <title>The draft genome and transcriptome of Panagrellus redivivus are shaped by the harsh demands of a free-living lifestyle.</title>
        <authorList>
            <person name="Srinivasan J."/>
            <person name="Dillman A.R."/>
            <person name="Macchietto M.G."/>
            <person name="Heikkinen L."/>
            <person name="Lakso M."/>
            <person name="Fracchia K.M."/>
            <person name="Antoshechkin I."/>
            <person name="Mortazavi A."/>
            <person name="Wong G."/>
            <person name="Sternberg P.W."/>
        </authorList>
    </citation>
    <scope>NUCLEOTIDE SEQUENCE [LARGE SCALE GENOMIC DNA]</scope>
    <source>
        <strain evidence="2">MT8872</strain>
    </source>
</reference>
<organism evidence="2 3">
    <name type="scientific">Panagrellus redivivus</name>
    <name type="common">Microworm</name>
    <dbReference type="NCBI Taxonomy" id="6233"/>
    <lineage>
        <taxon>Eukaryota</taxon>
        <taxon>Metazoa</taxon>
        <taxon>Ecdysozoa</taxon>
        <taxon>Nematoda</taxon>
        <taxon>Chromadorea</taxon>
        <taxon>Rhabditida</taxon>
        <taxon>Tylenchina</taxon>
        <taxon>Panagrolaimomorpha</taxon>
        <taxon>Panagrolaimoidea</taxon>
        <taxon>Panagrolaimidae</taxon>
        <taxon>Panagrellus</taxon>
    </lineage>
</organism>
<feature type="region of interest" description="Disordered" evidence="1">
    <location>
        <begin position="1"/>
        <end position="78"/>
    </location>
</feature>
<evidence type="ECO:0000313" key="3">
    <source>
        <dbReference type="WBParaSite" id="Pan_g9721.t1"/>
    </source>
</evidence>
<dbReference type="Proteomes" id="UP000492821">
    <property type="component" value="Unassembled WGS sequence"/>
</dbReference>
<name>A0A7E4WDW8_PANRE</name>
<accession>A0A7E4WDW8</accession>
<feature type="compositionally biased region" description="Basic residues" evidence="1">
    <location>
        <begin position="55"/>
        <end position="78"/>
    </location>
</feature>
<reference evidence="3" key="2">
    <citation type="submission" date="2020-10" db="UniProtKB">
        <authorList>
            <consortium name="WormBaseParasite"/>
        </authorList>
    </citation>
    <scope>IDENTIFICATION</scope>
</reference>